<evidence type="ECO:0000313" key="3">
    <source>
        <dbReference type="Proteomes" id="UP000887458"/>
    </source>
</evidence>
<name>A0ABQ8IRY0_DERPT</name>
<reference evidence="2 3" key="2">
    <citation type="journal article" date="2022" name="Mol. Biol. Evol.">
        <title>Comparative Genomics Reveals Insights into the Divergent Evolution of Astigmatic Mites and Household Pest Adaptations.</title>
        <authorList>
            <person name="Xiong Q."/>
            <person name="Wan A.T."/>
            <person name="Liu X."/>
            <person name="Fung C.S."/>
            <person name="Xiao X."/>
            <person name="Malainual N."/>
            <person name="Hou J."/>
            <person name="Wang L."/>
            <person name="Wang M."/>
            <person name="Yang K.Y."/>
            <person name="Cui Y."/>
            <person name="Leung E.L."/>
            <person name="Nong W."/>
            <person name="Shin S.K."/>
            <person name="Au S.W."/>
            <person name="Jeong K.Y."/>
            <person name="Chew F.T."/>
            <person name="Hui J.H."/>
            <person name="Leung T.F."/>
            <person name="Tungtrongchitr A."/>
            <person name="Zhong N."/>
            <person name="Liu Z."/>
            <person name="Tsui S.K."/>
        </authorList>
    </citation>
    <scope>NUCLEOTIDE SEQUENCE [LARGE SCALE GENOMIC DNA]</scope>
    <source>
        <strain evidence="2">Derp</strain>
    </source>
</reference>
<keyword evidence="1" id="KW-0472">Membrane</keyword>
<evidence type="ECO:0000313" key="2">
    <source>
        <dbReference type="EMBL" id="KAH9412815.1"/>
    </source>
</evidence>
<feature type="transmembrane region" description="Helical" evidence="1">
    <location>
        <begin position="97"/>
        <end position="113"/>
    </location>
</feature>
<comment type="caution">
    <text evidence="2">The sequence shown here is derived from an EMBL/GenBank/DDBJ whole genome shotgun (WGS) entry which is preliminary data.</text>
</comment>
<sequence>MFIDVDNNLLLPTILPSILLLILSILINITILLLLSHLNKLLNVIKINDKSIDDNNLFYLQTIIKNFIEFTLIPILFKMNEKQRHIWQIIFEMFTDYYIFVLFLLSFFILNYLKFATSEWFDQISDLNLESIIKEIGQMAGINRMILSILSPLLLIFAASSIIDLIF</sequence>
<keyword evidence="3" id="KW-1185">Reference proteome</keyword>
<proteinExistence type="predicted"/>
<feature type="transmembrane region" description="Helical" evidence="1">
    <location>
        <begin position="145"/>
        <end position="166"/>
    </location>
</feature>
<organism evidence="2 3">
    <name type="scientific">Dermatophagoides pteronyssinus</name>
    <name type="common">European house dust mite</name>
    <dbReference type="NCBI Taxonomy" id="6956"/>
    <lineage>
        <taxon>Eukaryota</taxon>
        <taxon>Metazoa</taxon>
        <taxon>Ecdysozoa</taxon>
        <taxon>Arthropoda</taxon>
        <taxon>Chelicerata</taxon>
        <taxon>Arachnida</taxon>
        <taxon>Acari</taxon>
        <taxon>Acariformes</taxon>
        <taxon>Sarcoptiformes</taxon>
        <taxon>Astigmata</taxon>
        <taxon>Psoroptidia</taxon>
        <taxon>Analgoidea</taxon>
        <taxon>Pyroglyphidae</taxon>
        <taxon>Dermatophagoidinae</taxon>
        <taxon>Dermatophagoides</taxon>
    </lineage>
</organism>
<feature type="transmembrane region" description="Helical" evidence="1">
    <location>
        <begin position="14"/>
        <end position="36"/>
    </location>
</feature>
<accession>A0ABQ8IRY0</accession>
<reference evidence="2 3" key="1">
    <citation type="journal article" date="2018" name="J. Allergy Clin. Immunol.">
        <title>High-quality assembly of Dermatophagoides pteronyssinus genome and transcriptome reveals a wide range of novel allergens.</title>
        <authorList>
            <person name="Liu X.Y."/>
            <person name="Yang K.Y."/>
            <person name="Wang M.Q."/>
            <person name="Kwok J.S."/>
            <person name="Zeng X."/>
            <person name="Yang Z."/>
            <person name="Xiao X.J."/>
            <person name="Lau C.P."/>
            <person name="Li Y."/>
            <person name="Huang Z.M."/>
            <person name="Ba J.G."/>
            <person name="Yim A.K."/>
            <person name="Ouyang C.Y."/>
            <person name="Ngai S.M."/>
            <person name="Chan T.F."/>
            <person name="Leung E.L."/>
            <person name="Liu L."/>
            <person name="Liu Z.G."/>
            <person name="Tsui S.K."/>
        </authorList>
    </citation>
    <scope>NUCLEOTIDE SEQUENCE [LARGE SCALE GENOMIC DNA]</scope>
    <source>
        <strain evidence="2">Derp</strain>
    </source>
</reference>
<keyword evidence="1" id="KW-0812">Transmembrane</keyword>
<dbReference type="EMBL" id="NJHN03000128">
    <property type="protein sequence ID" value="KAH9412815.1"/>
    <property type="molecule type" value="Genomic_DNA"/>
</dbReference>
<protein>
    <submittedName>
        <fullName evidence="2">Uncharacterized protein</fullName>
    </submittedName>
</protein>
<evidence type="ECO:0000256" key="1">
    <source>
        <dbReference type="SAM" id="Phobius"/>
    </source>
</evidence>
<dbReference type="Proteomes" id="UP000887458">
    <property type="component" value="Unassembled WGS sequence"/>
</dbReference>
<keyword evidence="1" id="KW-1133">Transmembrane helix</keyword>
<gene>
    <name evidence="2" type="ORF">DERP_009797</name>
</gene>
<feature type="transmembrane region" description="Helical" evidence="1">
    <location>
        <begin position="57"/>
        <end position="77"/>
    </location>
</feature>